<comment type="cofactor">
    <cofactor evidence="5">
        <name>Mg(2+)</name>
        <dbReference type="ChEBI" id="CHEBI:18420"/>
    </cofactor>
</comment>
<keyword evidence="4 5" id="KW-0378">Hydrolase</keyword>
<dbReference type="Pfam" id="PF01850">
    <property type="entry name" value="PIN"/>
    <property type="match status" value="1"/>
</dbReference>
<evidence type="ECO:0000313" key="8">
    <source>
        <dbReference type="Proteomes" id="UP001606210"/>
    </source>
</evidence>
<comment type="function">
    <text evidence="5">Toxic component of a toxin-antitoxin (TA) system. An RNase.</text>
</comment>
<keyword evidence="1 5" id="KW-1277">Toxin-antitoxin system</keyword>
<comment type="similarity">
    <text evidence="5">Belongs to the PINc/VapC protein family.</text>
</comment>
<name>A0ABW7F3J2_9BURK</name>
<proteinExistence type="inferred from homology"/>
<reference evidence="7 8" key="1">
    <citation type="submission" date="2024-08" db="EMBL/GenBank/DDBJ databases">
        <authorList>
            <person name="Lu H."/>
        </authorList>
    </citation>
    <scope>NUCLEOTIDE SEQUENCE [LARGE SCALE GENOMIC DNA]</scope>
    <source>
        <strain evidence="7 8">LYH14W</strain>
    </source>
</reference>
<organism evidence="7 8">
    <name type="scientific">Pelomonas parva</name>
    <dbReference type="NCBI Taxonomy" id="3299032"/>
    <lineage>
        <taxon>Bacteria</taxon>
        <taxon>Pseudomonadati</taxon>
        <taxon>Pseudomonadota</taxon>
        <taxon>Betaproteobacteria</taxon>
        <taxon>Burkholderiales</taxon>
        <taxon>Sphaerotilaceae</taxon>
        <taxon>Roseateles</taxon>
    </lineage>
</organism>
<protein>
    <recommendedName>
        <fullName evidence="5">Ribonuclease VapC</fullName>
        <shortName evidence="5">RNase VapC</shortName>
        <ecNumber evidence="5">3.1.-.-</ecNumber>
    </recommendedName>
    <alternativeName>
        <fullName evidence="5">Toxin VapC</fullName>
    </alternativeName>
</protein>
<gene>
    <name evidence="5" type="primary">vapC</name>
    <name evidence="7" type="ORF">ACG00Y_09820</name>
</gene>
<evidence type="ECO:0000256" key="3">
    <source>
        <dbReference type="ARBA" id="ARBA00022723"/>
    </source>
</evidence>
<dbReference type="Proteomes" id="UP001606210">
    <property type="component" value="Unassembled WGS sequence"/>
</dbReference>
<keyword evidence="2 5" id="KW-0540">Nuclease</keyword>
<evidence type="ECO:0000256" key="2">
    <source>
        <dbReference type="ARBA" id="ARBA00022722"/>
    </source>
</evidence>
<feature type="binding site" evidence="5">
    <location>
        <position position="101"/>
    </location>
    <ligand>
        <name>Mg(2+)</name>
        <dbReference type="ChEBI" id="CHEBI:18420"/>
    </ligand>
</feature>
<dbReference type="InterPro" id="IPR022907">
    <property type="entry name" value="VapC_family"/>
</dbReference>
<dbReference type="Gene3D" id="3.40.50.1010">
    <property type="entry name" value="5'-nuclease"/>
    <property type="match status" value="1"/>
</dbReference>
<dbReference type="HAMAP" id="MF_00265">
    <property type="entry name" value="VapC_Nob1"/>
    <property type="match status" value="1"/>
</dbReference>
<accession>A0ABW7F3J2</accession>
<feature type="binding site" evidence="5">
    <location>
        <position position="6"/>
    </location>
    <ligand>
        <name>Mg(2+)</name>
        <dbReference type="ChEBI" id="CHEBI:18420"/>
    </ligand>
</feature>
<dbReference type="EC" id="3.1.-.-" evidence="5"/>
<keyword evidence="8" id="KW-1185">Reference proteome</keyword>
<dbReference type="InterPro" id="IPR002716">
    <property type="entry name" value="PIN_dom"/>
</dbReference>
<evidence type="ECO:0000313" key="7">
    <source>
        <dbReference type="EMBL" id="MFG6430210.1"/>
    </source>
</evidence>
<keyword evidence="5" id="KW-0460">Magnesium</keyword>
<keyword evidence="5" id="KW-0800">Toxin</keyword>
<dbReference type="RefSeq" id="WP_394478294.1">
    <property type="nucleotide sequence ID" value="NZ_JBIGHV010000003.1"/>
</dbReference>
<comment type="caution">
    <text evidence="7">The sequence shown here is derived from an EMBL/GenBank/DDBJ whole genome shotgun (WGS) entry which is preliminary data.</text>
</comment>
<evidence type="ECO:0000256" key="1">
    <source>
        <dbReference type="ARBA" id="ARBA00022649"/>
    </source>
</evidence>
<dbReference type="InterPro" id="IPR029060">
    <property type="entry name" value="PIN-like_dom_sf"/>
</dbReference>
<dbReference type="SUPFAM" id="SSF88723">
    <property type="entry name" value="PIN domain-like"/>
    <property type="match status" value="1"/>
</dbReference>
<dbReference type="EMBL" id="JBIGHV010000003">
    <property type="protein sequence ID" value="MFG6430210.1"/>
    <property type="molecule type" value="Genomic_DNA"/>
</dbReference>
<feature type="domain" description="PIN" evidence="6">
    <location>
        <begin position="3"/>
        <end position="128"/>
    </location>
</feature>
<dbReference type="CDD" id="cd09874">
    <property type="entry name" value="PIN_MT3492-like"/>
    <property type="match status" value="1"/>
</dbReference>
<keyword evidence="3 5" id="KW-0479">Metal-binding</keyword>
<evidence type="ECO:0000256" key="4">
    <source>
        <dbReference type="ARBA" id="ARBA00022801"/>
    </source>
</evidence>
<evidence type="ECO:0000256" key="5">
    <source>
        <dbReference type="HAMAP-Rule" id="MF_00265"/>
    </source>
</evidence>
<sequence>MRILFDSSALLKRYLPEAGREAVLAWVQKADAIVAAPHTKLELHSAIARLQREAPLPGDSLHGTGEEIERSFADIEVLPFTPQLERAAVRALYAAPVRAMDALHVGAAWLARADMFVTADRRQAAAARAMGLPTELLE</sequence>
<evidence type="ECO:0000259" key="6">
    <source>
        <dbReference type="Pfam" id="PF01850"/>
    </source>
</evidence>